<dbReference type="AlphaFoldDB" id="H8G473"/>
<protein>
    <recommendedName>
        <fullName evidence="3">DUF1857 domain-containing protein</fullName>
    </recommendedName>
</protein>
<dbReference type="EMBL" id="CM001466">
    <property type="protein sequence ID" value="EHY91171.1"/>
    <property type="molecule type" value="Genomic_DNA"/>
</dbReference>
<reference evidence="1 2" key="1">
    <citation type="journal article" date="2012" name="Stand. Genomic Sci.">
        <title>Genome sequence of the soil bacterium Saccharomonospora azurea type strain (NA-128(T)).</title>
        <authorList>
            <person name="Klenk H.P."/>
            <person name="Held B."/>
            <person name="Lucas S."/>
            <person name="Lapidus A."/>
            <person name="Copeland A."/>
            <person name="Hammon N."/>
            <person name="Pitluck S."/>
            <person name="Goodwin L.A."/>
            <person name="Han C."/>
            <person name="Tapia R."/>
            <person name="Brambilla E.M."/>
            <person name="Potter G."/>
            <person name="Land M."/>
            <person name="Ivanova N."/>
            <person name="Rohde M."/>
            <person name="Goker M."/>
            <person name="Detter J.C."/>
            <person name="Kyrpides N.C."/>
            <person name="Woyke T."/>
        </authorList>
    </citation>
    <scope>NUCLEOTIDE SEQUENCE [LARGE SCALE GENOMIC DNA]</scope>
    <source>
        <strain evidence="1 2">NA-128</strain>
    </source>
</reference>
<dbReference type="HOGENOM" id="CLU_1659779_0_0_11"/>
<keyword evidence="2" id="KW-1185">Reference proteome</keyword>
<accession>H8G473</accession>
<dbReference type="RefSeq" id="WP_005444998.1">
    <property type="nucleotide sequence ID" value="NZ_CM001466.1"/>
</dbReference>
<dbReference type="OrthoDB" id="3697643at2"/>
<evidence type="ECO:0008006" key="3">
    <source>
        <dbReference type="Google" id="ProtNLM"/>
    </source>
</evidence>
<gene>
    <name evidence="1" type="ORF">SacazDRAFT_04329</name>
</gene>
<name>H8G473_9PSEU</name>
<organism evidence="1 2">
    <name type="scientific">Saccharomonospora azurea NA-128</name>
    <dbReference type="NCBI Taxonomy" id="882081"/>
    <lineage>
        <taxon>Bacteria</taxon>
        <taxon>Bacillati</taxon>
        <taxon>Actinomycetota</taxon>
        <taxon>Actinomycetes</taxon>
        <taxon>Pseudonocardiales</taxon>
        <taxon>Pseudonocardiaceae</taxon>
        <taxon>Saccharomonospora</taxon>
    </lineage>
</organism>
<dbReference type="SUPFAM" id="SSF55961">
    <property type="entry name" value="Bet v1-like"/>
    <property type="match status" value="1"/>
</dbReference>
<evidence type="ECO:0000313" key="1">
    <source>
        <dbReference type="EMBL" id="EHY91171.1"/>
    </source>
</evidence>
<evidence type="ECO:0000313" key="2">
    <source>
        <dbReference type="Proteomes" id="UP000004705"/>
    </source>
</evidence>
<dbReference type="Pfam" id="PF08982">
    <property type="entry name" value="AtaL"/>
    <property type="match status" value="1"/>
</dbReference>
<proteinExistence type="predicted"/>
<dbReference type="InterPro" id="IPR015075">
    <property type="entry name" value="AtaL"/>
</dbReference>
<dbReference type="InterPro" id="IPR023393">
    <property type="entry name" value="START-like_dom_sf"/>
</dbReference>
<sequence>MVTFSHTVLVNDPDSARPIERDLLWSKLLEKAANPVYYVPSITRCAVLERFDDGSFVREIELRHQMEVREHVHPHKSDRIVFQQLNSPVLETITNEIGEDEQGRLTFTLTATLSDKGMEATQHEPGFLLMNDLLFFDTARATVNTLRLTAHELTPAL</sequence>
<dbReference type="Gene3D" id="3.30.530.20">
    <property type="match status" value="1"/>
</dbReference>
<dbReference type="Proteomes" id="UP000004705">
    <property type="component" value="Chromosome"/>
</dbReference>